<evidence type="ECO:0000313" key="2">
    <source>
        <dbReference type="Proteomes" id="UP000237000"/>
    </source>
</evidence>
<accession>A0A2P5CAK3</accession>
<dbReference type="PANTHER" id="PTHR33321">
    <property type="match status" value="1"/>
</dbReference>
<evidence type="ECO:0000313" key="1">
    <source>
        <dbReference type="EMBL" id="PON58090.1"/>
    </source>
</evidence>
<dbReference type="Proteomes" id="UP000237000">
    <property type="component" value="Unassembled WGS sequence"/>
</dbReference>
<dbReference type="AlphaFoldDB" id="A0A2P5CAK3"/>
<dbReference type="PANTHER" id="PTHR33321:SF21">
    <property type="entry name" value="BASIC SECRETORY PROTEASE"/>
    <property type="match status" value="1"/>
</dbReference>
<comment type="caution">
    <text evidence="1">The sequence shown here is derived from an EMBL/GenBank/DDBJ whole genome shotgun (WGS) entry which is preliminary data.</text>
</comment>
<dbReference type="InterPro" id="IPR007541">
    <property type="entry name" value="Uncharacterised_BSP"/>
</dbReference>
<keyword evidence="2" id="KW-1185">Reference proteome</keyword>
<dbReference type="STRING" id="63057.A0A2P5CAK3"/>
<dbReference type="EMBL" id="JXTC01000390">
    <property type="protein sequence ID" value="PON58090.1"/>
    <property type="molecule type" value="Genomic_DNA"/>
</dbReference>
<organism evidence="1 2">
    <name type="scientific">Trema orientale</name>
    <name type="common">Charcoal tree</name>
    <name type="synonym">Celtis orientalis</name>
    <dbReference type="NCBI Taxonomy" id="63057"/>
    <lineage>
        <taxon>Eukaryota</taxon>
        <taxon>Viridiplantae</taxon>
        <taxon>Streptophyta</taxon>
        <taxon>Embryophyta</taxon>
        <taxon>Tracheophyta</taxon>
        <taxon>Spermatophyta</taxon>
        <taxon>Magnoliopsida</taxon>
        <taxon>eudicotyledons</taxon>
        <taxon>Gunneridae</taxon>
        <taxon>Pentapetalae</taxon>
        <taxon>rosids</taxon>
        <taxon>fabids</taxon>
        <taxon>Rosales</taxon>
        <taxon>Cannabaceae</taxon>
        <taxon>Trema</taxon>
    </lineage>
</organism>
<name>A0A2P5CAK3_TREOI</name>
<protein>
    <submittedName>
        <fullName evidence="1">Basic secretory protein</fullName>
    </submittedName>
</protein>
<gene>
    <name evidence="1" type="ORF">TorRG33x02_292250</name>
</gene>
<dbReference type="Pfam" id="PF04450">
    <property type="entry name" value="BSP"/>
    <property type="match status" value="1"/>
</dbReference>
<proteinExistence type="predicted"/>
<dbReference type="InParanoid" id="A0A2P5CAK3"/>
<reference evidence="2" key="1">
    <citation type="submission" date="2016-06" db="EMBL/GenBank/DDBJ databases">
        <title>Parallel loss of symbiosis genes in relatives of nitrogen-fixing non-legume Parasponia.</title>
        <authorList>
            <person name="Van Velzen R."/>
            <person name="Holmer R."/>
            <person name="Bu F."/>
            <person name="Rutten L."/>
            <person name="Van Zeijl A."/>
            <person name="Liu W."/>
            <person name="Santuari L."/>
            <person name="Cao Q."/>
            <person name="Sharma T."/>
            <person name="Shen D."/>
            <person name="Roswanjaya Y."/>
            <person name="Wardhani T."/>
            <person name="Kalhor M.S."/>
            <person name="Jansen J."/>
            <person name="Van den Hoogen J."/>
            <person name="Gungor B."/>
            <person name="Hartog M."/>
            <person name="Hontelez J."/>
            <person name="Verver J."/>
            <person name="Yang W.-C."/>
            <person name="Schijlen E."/>
            <person name="Repin R."/>
            <person name="Schilthuizen M."/>
            <person name="Schranz E."/>
            <person name="Heidstra R."/>
            <person name="Miyata K."/>
            <person name="Fedorova E."/>
            <person name="Kohlen W."/>
            <person name="Bisseling T."/>
            <person name="Smit S."/>
            <person name="Geurts R."/>
        </authorList>
    </citation>
    <scope>NUCLEOTIDE SEQUENCE [LARGE SCALE GENOMIC DNA]</scope>
    <source>
        <strain evidence="2">cv. RG33-2</strain>
    </source>
</reference>
<dbReference type="OrthoDB" id="891726at2759"/>
<sequence>MAEATGFIWNLFQQTTEADRKSVSTVSLFVDDLGPDSIAFTSGNVIHFSDDYIERINGDIKNDFNGVLYHEMTHVWQLKANYAPVNWAAPGDGDRWDQGYSYTARFLDYCNDLRDGFVAELNKKLRDGYSDEFFVQLLGKTADQLWSDYKAKYGKT</sequence>